<dbReference type="EMBL" id="CM022219">
    <property type="protein sequence ID" value="KAF7036537.1"/>
    <property type="molecule type" value="Genomic_DNA"/>
</dbReference>
<sequence length="28" mass="3171">VVPDSVAAARPDRQRDQELLELVHQEEA</sequence>
<reference evidence="2" key="2">
    <citation type="submission" date="2020-03" db="EMBL/GenBank/DDBJ databases">
        <title>The second near-complete assembly of the hexaploid bread wheat (Triticum aestivum) genome.</title>
        <authorList>
            <person name="Zimin A.V."/>
            <person name="Puiu D."/>
            <person name="Shumante A."/>
            <person name="Alonge M."/>
            <person name="Salzberg S.L."/>
        </authorList>
    </citation>
    <scope>NUCLEOTIDE SEQUENCE</scope>
    <source>
        <tissue evidence="2">Leaf</tissue>
    </source>
</reference>
<dbReference type="Proteomes" id="UP000815260">
    <property type="component" value="Chromosome 3D"/>
</dbReference>
<feature type="region of interest" description="Disordered" evidence="1">
    <location>
        <begin position="1"/>
        <end position="28"/>
    </location>
</feature>
<organism evidence="2">
    <name type="scientific">Triticum aestivum</name>
    <name type="common">Wheat</name>
    <dbReference type="NCBI Taxonomy" id="4565"/>
    <lineage>
        <taxon>Eukaryota</taxon>
        <taxon>Viridiplantae</taxon>
        <taxon>Streptophyta</taxon>
        <taxon>Embryophyta</taxon>
        <taxon>Tracheophyta</taxon>
        <taxon>Spermatophyta</taxon>
        <taxon>Magnoliopsida</taxon>
        <taxon>Liliopsida</taxon>
        <taxon>Poales</taxon>
        <taxon>Poaceae</taxon>
        <taxon>BOP clade</taxon>
        <taxon>Pooideae</taxon>
        <taxon>Triticodae</taxon>
        <taxon>Triticeae</taxon>
        <taxon>Triticinae</taxon>
        <taxon>Triticum</taxon>
    </lineage>
</organism>
<dbReference type="AlphaFoldDB" id="A0A9R1FWC2"/>
<feature type="non-terminal residue" evidence="2">
    <location>
        <position position="1"/>
    </location>
</feature>
<evidence type="ECO:0000256" key="1">
    <source>
        <dbReference type="SAM" id="MobiDB-lite"/>
    </source>
</evidence>
<proteinExistence type="predicted"/>
<reference evidence="2" key="1">
    <citation type="journal article" date="2017" name="Gigascience">
        <title>The first near-complete assembly of the hexaploid bread wheat genome, Triticum aestivum.</title>
        <authorList>
            <person name="Zimin A.V."/>
            <person name="Puiu D."/>
            <person name="Hall R."/>
            <person name="Kingan S."/>
            <person name="Clavijo B.J."/>
            <person name="Salzberg S.L."/>
        </authorList>
    </citation>
    <scope>NUCLEOTIDE SEQUENCE</scope>
    <source>
        <tissue evidence="2">Leaf</tissue>
    </source>
</reference>
<feature type="non-terminal residue" evidence="2">
    <location>
        <position position="28"/>
    </location>
</feature>
<evidence type="ECO:0000313" key="2">
    <source>
        <dbReference type="EMBL" id="KAF7036537.1"/>
    </source>
</evidence>
<comment type="caution">
    <text evidence="2">The sequence shown here is derived from an EMBL/GenBank/DDBJ whole genome shotgun (WGS) entry which is preliminary data.</text>
</comment>
<feature type="compositionally biased region" description="Basic and acidic residues" evidence="1">
    <location>
        <begin position="10"/>
        <end position="28"/>
    </location>
</feature>
<name>A0A9R1FWC2_WHEAT</name>
<accession>A0A9R1FWC2</accession>
<protein>
    <submittedName>
        <fullName evidence="2">Uncharacterized protein</fullName>
    </submittedName>
</protein>
<gene>
    <name evidence="2" type="ORF">CFC21_047171</name>
</gene>